<evidence type="ECO:0000256" key="11">
    <source>
        <dbReference type="ARBA" id="ARBA00022881"/>
    </source>
</evidence>
<dbReference type="FunFam" id="3.40.50.300:FF:000272">
    <property type="entry name" value="UvrABC system protein A"/>
    <property type="match status" value="1"/>
</dbReference>
<dbReference type="PROSITE" id="PS50893">
    <property type="entry name" value="ABC_TRANSPORTER_2"/>
    <property type="match status" value="1"/>
</dbReference>
<dbReference type="Pfam" id="PF17760">
    <property type="entry name" value="UvrA_inter"/>
    <property type="match status" value="1"/>
</dbReference>
<comment type="function">
    <text evidence="17">The UvrABC repair system catalyzes the recognition and processing of DNA lesions. UvrA is an ATPase and a DNA-binding protein. A damage recognition complex composed of 2 UvrA and 2 UvrB subunits scans DNA for abnormalities. When the presence of a lesion has been verified by UvrB, the UvrA molecules dissociate.</text>
</comment>
<keyword evidence="13 17" id="KW-0234">DNA repair</keyword>
<name>A0A9D1PSD8_9SPIO</name>
<evidence type="ECO:0000256" key="14">
    <source>
        <dbReference type="ARBA" id="ARBA00038000"/>
    </source>
</evidence>
<evidence type="ECO:0000256" key="5">
    <source>
        <dbReference type="ARBA" id="ARBA00022741"/>
    </source>
</evidence>
<keyword evidence="3 17" id="KW-0479">Metal-binding</keyword>
<keyword evidence="4 17" id="KW-0677">Repeat</keyword>
<dbReference type="InterPro" id="IPR041552">
    <property type="entry name" value="UvrA_DNA-bd"/>
</dbReference>
<dbReference type="InterPro" id="IPR004602">
    <property type="entry name" value="UvrA"/>
</dbReference>
<feature type="zinc finger region" description="C4-type" evidence="17">
    <location>
        <begin position="741"/>
        <end position="767"/>
    </location>
</feature>
<dbReference type="InterPro" id="IPR041102">
    <property type="entry name" value="UvrA_inter"/>
</dbReference>
<dbReference type="GO" id="GO:0003677">
    <property type="term" value="F:DNA binding"/>
    <property type="evidence" value="ECO:0007669"/>
    <property type="project" value="UniProtKB-UniRule"/>
</dbReference>
<evidence type="ECO:0000256" key="15">
    <source>
        <dbReference type="ARBA" id="ARBA00039316"/>
    </source>
</evidence>
<evidence type="ECO:0000259" key="18">
    <source>
        <dbReference type="PROSITE" id="PS50893"/>
    </source>
</evidence>
<dbReference type="GO" id="GO:0005524">
    <property type="term" value="F:ATP binding"/>
    <property type="evidence" value="ECO:0007669"/>
    <property type="project" value="UniProtKB-UniRule"/>
</dbReference>
<feature type="zinc finger region" description="C4-type" evidence="17">
    <location>
        <begin position="256"/>
        <end position="283"/>
    </location>
</feature>
<dbReference type="NCBIfam" id="NF001503">
    <property type="entry name" value="PRK00349.1"/>
    <property type="match status" value="1"/>
</dbReference>
<sequence length="941" mass="104554">MQSKSDYLIIKGAREHNLKNINLTLPKNSLIVLSGLSGSGKSSLAFDTIFAEGQRRYMESLSSYARQFLGRMEKPDVDFIEGLSPAISIEQKSTNRNPRSTVGTVTEIYDYYRLLWARIGHKFCPKCGKEISEMSIDQIIDIIFSHPEGGKLMIASPVARGKKGEFKKTLEDAVKLGYTRALIDSHVFNIDEQIPSLEKNVKHNISILVDRIKNSSEHRMRLSDAIEKATEMSRGLVEVVYVDEDKSEIYSERNSCPDCGITLAEVEPRLFSFNNPFGACPDCNGLGANKVFDINKIIPDKSLSYNQRAIRTASQNGNYDKARFEAFFRYYGYNLDTPIELLSPLVFDKLCYGTTDKIPYRYNHSSKSGHVDYEETFPGIIPDLERRLKETYSLNIRIWLESFMSFSTCPTCKGLRLRPDALSVKVGGYNIMEATKLSVSKSLDFFSSLTLSKTEEEIARQILKEISSRLNFLKNVGLGYLTLDRAAATLSGGEAQRIRLATQIGSALTGVMYVLDEPSIGLHQRDNEKLIKTLENLRDIGNTVIVVEHDEDTLRAADYLVDIGPGAGELGGEVVAEGSPEDVARCEKSVTGLFLSGKLTIPVPLIRRNGNGKLLTIKGCRKNNLKGIDVSIPLGTMSVITGVSGSGKSTLLNEVLLPAIQDYLAKKKERFDGYESLEGLENIDKVINIDQSPIGRTPRSNPATYVDVFTAIRNLFASLPESKARGFTASRYSFNVEGGRCENCHGDGQLKIEMHFLPDVFVRCDVCDGKRYNKETLTVQYKGKNISDVLEMTVREAYELFNAIPSIRRKLETLMDVGLDYIRLGQSALTLSGGEAQRVKLALELSKIGTGKTLYILDEPTTGLHFADVKKLLETLERLVDQGNTVILIEHNLDVIKSCDYVIDLGPEGGDDGGRVVASGTPEEIAQCEESYTGQFLKRLL</sequence>
<evidence type="ECO:0000256" key="6">
    <source>
        <dbReference type="ARBA" id="ARBA00022763"/>
    </source>
</evidence>
<evidence type="ECO:0000256" key="1">
    <source>
        <dbReference type="ARBA" id="ARBA00004496"/>
    </source>
</evidence>
<evidence type="ECO:0000256" key="9">
    <source>
        <dbReference type="ARBA" id="ARBA00022833"/>
    </source>
</evidence>
<evidence type="ECO:0000256" key="3">
    <source>
        <dbReference type="ARBA" id="ARBA00022723"/>
    </source>
</evidence>
<dbReference type="Gene3D" id="3.40.50.300">
    <property type="entry name" value="P-loop containing nucleotide triphosphate hydrolases"/>
    <property type="match status" value="2"/>
</dbReference>
<dbReference type="CDD" id="cd03271">
    <property type="entry name" value="ABC_UvrA_II"/>
    <property type="match status" value="1"/>
</dbReference>
<keyword evidence="6 17" id="KW-0227">DNA damage</keyword>
<dbReference type="Gene3D" id="3.30.1490.20">
    <property type="entry name" value="ATP-grasp fold, A domain"/>
    <property type="match status" value="1"/>
</dbReference>
<dbReference type="HAMAP" id="MF_00205">
    <property type="entry name" value="UvrA"/>
    <property type="match status" value="1"/>
</dbReference>
<protein>
    <recommendedName>
        <fullName evidence="15 17">UvrABC system protein A</fullName>
        <shortName evidence="17">UvrA protein</shortName>
    </recommendedName>
    <alternativeName>
        <fullName evidence="16 17">Excinuclease ABC subunit A</fullName>
    </alternativeName>
</protein>
<dbReference type="EMBL" id="DXHU01000005">
    <property type="protein sequence ID" value="HIV98350.1"/>
    <property type="molecule type" value="Genomic_DNA"/>
</dbReference>
<dbReference type="GO" id="GO:0009380">
    <property type="term" value="C:excinuclease repair complex"/>
    <property type="evidence" value="ECO:0007669"/>
    <property type="project" value="InterPro"/>
</dbReference>
<evidence type="ECO:0000256" key="12">
    <source>
        <dbReference type="ARBA" id="ARBA00023125"/>
    </source>
</evidence>
<dbReference type="Gene3D" id="1.10.8.280">
    <property type="entry name" value="ABC transporter ATPase domain-like"/>
    <property type="match status" value="1"/>
</dbReference>
<comment type="caution">
    <text evidence="19">The sequence shown here is derived from an EMBL/GenBank/DDBJ whole genome shotgun (WGS) entry which is preliminary data.</text>
</comment>
<dbReference type="Pfam" id="PF17755">
    <property type="entry name" value="UvrA_DNA-bind"/>
    <property type="match status" value="1"/>
</dbReference>
<proteinExistence type="inferred from homology"/>
<keyword evidence="5 17" id="KW-0547">Nucleotide-binding</keyword>
<keyword evidence="12 17" id="KW-0238">DNA-binding</keyword>
<gene>
    <name evidence="17 19" type="primary">uvrA</name>
    <name evidence="19" type="ORF">IAB12_01040</name>
</gene>
<dbReference type="InterPro" id="IPR003439">
    <property type="entry name" value="ABC_transporter-like_ATP-bd"/>
</dbReference>
<dbReference type="GO" id="GO:0008270">
    <property type="term" value="F:zinc ion binding"/>
    <property type="evidence" value="ECO:0007669"/>
    <property type="project" value="UniProtKB-UniRule"/>
</dbReference>
<dbReference type="GO" id="GO:0005737">
    <property type="term" value="C:cytoplasm"/>
    <property type="evidence" value="ECO:0007669"/>
    <property type="project" value="UniProtKB-SubCell"/>
</dbReference>
<keyword evidence="9 17" id="KW-0862">Zinc</keyword>
<dbReference type="InterPro" id="IPR017871">
    <property type="entry name" value="ABC_transporter-like_CS"/>
</dbReference>
<keyword evidence="2 17" id="KW-0963">Cytoplasm</keyword>
<dbReference type="PANTHER" id="PTHR43152">
    <property type="entry name" value="UVRABC SYSTEM PROTEIN A"/>
    <property type="match status" value="1"/>
</dbReference>
<dbReference type="InterPro" id="IPR013815">
    <property type="entry name" value="ATP_grasp_subdomain_1"/>
</dbReference>
<evidence type="ECO:0000256" key="2">
    <source>
        <dbReference type="ARBA" id="ARBA00022490"/>
    </source>
</evidence>
<evidence type="ECO:0000256" key="16">
    <source>
        <dbReference type="ARBA" id="ARBA00042156"/>
    </source>
</evidence>
<keyword evidence="7 17" id="KW-0228">DNA excision</keyword>
<dbReference type="SUPFAM" id="SSF52540">
    <property type="entry name" value="P-loop containing nucleoside triphosphate hydrolases"/>
    <property type="match status" value="2"/>
</dbReference>
<comment type="subunit">
    <text evidence="17">Forms a heterotetramer with UvrB during the search for lesions.</text>
</comment>
<dbReference type="PANTHER" id="PTHR43152:SF3">
    <property type="entry name" value="UVRABC SYSTEM PROTEIN A"/>
    <property type="match status" value="1"/>
</dbReference>
<keyword evidence="17" id="KW-0742">SOS response</keyword>
<dbReference type="Gene3D" id="1.20.1580.10">
    <property type="entry name" value="ABC transporter ATPase like domain"/>
    <property type="match status" value="2"/>
</dbReference>
<accession>A0A9D1PSD8</accession>
<feature type="binding site" evidence="17">
    <location>
        <begin position="642"/>
        <end position="649"/>
    </location>
    <ligand>
        <name>ATP</name>
        <dbReference type="ChEBI" id="CHEBI:30616"/>
    </ligand>
</feature>
<keyword evidence="11 17" id="KW-0267">Excision nuclease</keyword>
<evidence type="ECO:0000256" key="7">
    <source>
        <dbReference type="ARBA" id="ARBA00022769"/>
    </source>
</evidence>
<dbReference type="InterPro" id="IPR027417">
    <property type="entry name" value="P-loop_NTPase"/>
</dbReference>
<evidence type="ECO:0000256" key="13">
    <source>
        <dbReference type="ARBA" id="ARBA00023204"/>
    </source>
</evidence>
<organism evidence="19 20">
    <name type="scientific">Candidatus Ornithospirochaeta avicola</name>
    <dbReference type="NCBI Taxonomy" id="2840896"/>
    <lineage>
        <taxon>Bacteria</taxon>
        <taxon>Pseudomonadati</taxon>
        <taxon>Spirochaetota</taxon>
        <taxon>Spirochaetia</taxon>
        <taxon>Spirochaetales</taxon>
        <taxon>Spirochaetaceae</taxon>
        <taxon>Spirochaetaceae incertae sedis</taxon>
        <taxon>Candidatus Ornithospirochaeta</taxon>
    </lineage>
</organism>
<dbReference type="GO" id="GO:0016887">
    <property type="term" value="F:ATP hydrolysis activity"/>
    <property type="evidence" value="ECO:0007669"/>
    <property type="project" value="InterPro"/>
</dbReference>
<dbReference type="AlphaFoldDB" id="A0A9D1PSD8"/>
<dbReference type="PROSITE" id="PS00211">
    <property type="entry name" value="ABC_TRANSPORTER_1"/>
    <property type="match status" value="2"/>
</dbReference>
<comment type="subcellular location">
    <subcellularLocation>
        <location evidence="1 17">Cytoplasm</location>
    </subcellularLocation>
</comment>
<dbReference type="GO" id="GO:0009432">
    <property type="term" value="P:SOS response"/>
    <property type="evidence" value="ECO:0007669"/>
    <property type="project" value="UniProtKB-UniRule"/>
</dbReference>
<evidence type="ECO:0000256" key="17">
    <source>
        <dbReference type="HAMAP-Rule" id="MF_00205"/>
    </source>
</evidence>
<keyword evidence="19" id="KW-0378">Hydrolase</keyword>
<comment type="similarity">
    <text evidence="14 17">Belongs to the ABC transporter superfamily. UvrA family.</text>
</comment>
<dbReference type="FunFam" id="1.20.1580.10:FF:000002">
    <property type="entry name" value="UvrABC system protein A"/>
    <property type="match status" value="1"/>
</dbReference>
<reference evidence="19" key="2">
    <citation type="submission" date="2021-04" db="EMBL/GenBank/DDBJ databases">
        <authorList>
            <person name="Gilroy R."/>
        </authorList>
    </citation>
    <scope>NUCLEOTIDE SEQUENCE</scope>
    <source>
        <strain evidence="19">Gambia11-129</strain>
    </source>
</reference>
<evidence type="ECO:0000256" key="8">
    <source>
        <dbReference type="ARBA" id="ARBA00022771"/>
    </source>
</evidence>
<keyword evidence="10 17" id="KW-0067">ATP-binding</keyword>
<evidence type="ECO:0000313" key="20">
    <source>
        <dbReference type="Proteomes" id="UP000823936"/>
    </source>
</evidence>
<feature type="binding site" evidence="17">
    <location>
        <begin position="35"/>
        <end position="42"/>
    </location>
    <ligand>
        <name>ATP</name>
        <dbReference type="ChEBI" id="CHEBI:30616"/>
    </ligand>
</feature>
<evidence type="ECO:0000313" key="19">
    <source>
        <dbReference type="EMBL" id="HIV98350.1"/>
    </source>
</evidence>
<reference evidence="19" key="1">
    <citation type="journal article" date="2021" name="PeerJ">
        <title>Extensive microbial diversity within the chicken gut microbiome revealed by metagenomics and culture.</title>
        <authorList>
            <person name="Gilroy R."/>
            <person name="Ravi A."/>
            <person name="Getino M."/>
            <person name="Pursley I."/>
            <person name="Horton D.L."/>
            <person name="Alikhan N.F."/>
            <person name="Baker D."/>
            <person name="Gharbi K."/>
            <person name="Hall N."/>
            <person name="Watson M."/>
            <person name="Adriaenssens E.M."/>
            <person name="Foster-Nyarko E."/>
            <person name="Jarju S."/>
            <person name="Secka A."/>
            <person name="Antonio M."/>
            <person name="Oren A."/>
            <person name="Chaudhuri R.R."/>
            <person name="La Ragione R."/>
            <person name="Hildebrand F."/>
            <person name="Pallen M.J."/>
        </authorList>
    </citation>
    <scope>NUCLEOTIDE SEQUENCE</scope>
    <source>
        <strain evidence="19">Gambia11-129</strain>
    </source>
</reference>
<keyword evidence="8 17" id="KW-0863">Zinc-finger</keyword>
<dbReference type="GO" id="GO:0009381">
    <property type="term" value="F:excinuclease ABC activity"/>
    <property type="evidence" value="ECO:0007669"/>
    <property type="project" value="UniProtKB-UniRule"/>
</dbReference>
<feature type="domain" description="ABC transporter" evidence="18">
    <location>
        <begin position="606"/>
        <end position="938"/>
    </location>
</feature>
<dbReference type="GO" id="GO:0006289">
    <property type="term" value="P:nucleotide-excision repair"/>
    <property type="evidence" value="ECO:0007669"/>
    <property type="project" value="UniProtKB-UniRule"/>
</dbReference>
<dbReference type="NCBIfam" id="TIGR00630">
    <property type="entry name" value="uvra"/>
    <property type="match status" value="1"/>
</dbReference>
<evidence type="ECO:0000256" key="10">
    <source>
        <dbReference type="ARBA" id="ARBA00022840"/>
    </source>
</evidence>
<evidence type="ECO:0000256" key="4">
    <source>
        <dbReference type="ARBA" id="ARBA00022737"/>
    </source>
</evidence>
<dbReference type="Proteomes" id="UP000823936">
    <property type="component" value="Unassembled WGS sequence"/>
</dbReference>